<dbReference type="PANTHER" id="PTHR22597">
    <property type="entry name" value="POLYCOMB GROUP PROTEIN"/>
    <property type="match status" value="1"/>
</dbReference>
<evidence type="ECO:0000256" key="7">
    <source>
        <dbReference type="SAM" id="MobiDB-lite"/>
    </source>
</evidence>
<evidence type="ECO:0000256" key="2">
    <source>
        <dbReference type="ARBA" id="ARBA00022723"/>
    </source>
</evidence>
<feature type="region of interest" description="Disordered" evidence="7">
    <location>
        <begin position="257"/>
        <end position="279"/>
    </location>
</feature>
<evidence type="ECO:0000313" key="10">
    <source>
        <dbReference type="Proteomes" id="UP000030680"/>
    </source>
</evidence>
<comment type="similarity">
    <text evidence="1">Belongs to the VEFS (VRN2-EMF2-FIS2-SU(Z)12) family.</text>
</comment>
<protein>
    <submittedName>
        <fullName evidence="9">Polycomb protein SUZ12</fullName>
    </submittedName>
</protein>
<gene>
    <name evidence="9" type="ORF">Gasu_24890</name>
</gene>
<dbReference type="AlphaFoldDB" id="M2XJ23"/>
<dbReference type="RefSeq" id="XP_005706627.1">
    <property type="nucleotide sequence ID" value="XM_005706570.1"/>
</dbReference>
<dbReference type="GO" id="GO:0031490">
    <property type="term" value="F:chromatin DNA binding"/>
    <property type="evidence" value="ECO:0007669"/>
    <property type="project" value="TreeGrafter"/>
</dbReference>
<evidence type="ECO:0000256" key="5">
    <source>
        <dbReference type="ARBA" id="ARBA00023015"/>
    </source>
</evidence>
<evidence type="ECO:0000313" key="9">
    <source>
        <dbReference type="EMBL" id="EME30107.1"/>
    </source>
</evidence>
<keyword evidence="2" id="KW-0479">Metal-binding</keyword>
<name>M2XJ23_GALSU</name>
<organism evidence="9 10">
    <name type="scientific">Galdieria sulphuraria</name>
    <name type="common">Red alga</name>
    <dbReference type="NCBI Taxonomy" id="130081"/>
    <lineage>
        <taxon>Eukaryota</taxon>
        <taxon>Rhodophyta</taxon>
        <taxon>Bangiophyceae</taxon>
        <taxon>Galdieriales</taxon>
        <taxon>Galdieriaceae</taxon>
        <taxon>Galdieria</taxon>
    </lineage>
</organism>
<keyword evidence="5" id="KW-0805">Transcription regulation</keyword>
<keyword evidence="3" id="KW-0863">Zinc-finger</keyword>
<dbReference type="GO" id="GO:0005634">
    <property type="term" value="C:nucleus"/>
    <property type="evidence" value="ECO:0007669"/>
    <property type="project" value="TreeGrafter"/>
</dbReference>
<dbReference type="eggNOG" id="KOG2350">
    <property type="taxonomic scope" value="Eukaryota"/>
</dbReference>
<evidence type="ECO:0000256" key="3">
    <source>
        <dbReference type="ARBA" id="ARBA00022771"/>
    </source>
</evidence>
<dbReference type="GeneID" id="17088860"/>
<dbReference type="EMBL" id="KB454502">
    <property type="protein sequence ID" value="EME30107.1"/>
    <property type="molecule type" value="Genomic_DNA"/>
</dbReference>
<dbReference type="OrthoDB" id="166746at2759"/>
<dbReference type="Proteomes" id="UP000030680">
    <property type="component" value="Unassembled WGS sequence"/>
</dbReference>
<dbReference type="STRING" id="130081.M2XJ23"/>
<evidence type="ECO:0000256" key="6">
    <source>
        <dbReference type="ARBA" id="ARBA00023163"/>
    </source>
</evidence>
<keyword evidence="10" id="KW-1185">Reference proteome</keyword>
<keyword evidence="6" id="KW-0804">Transcription</keyword>
<sequence>MSNRVEEACKLYEKLGKRWKKGDKIFLWRTHTRTFHVPPRTQTWEQVLDRLYQQLETNEPWSTIHNPIIQSEATQQGQDFTCTIRLFEDFHSQPMKTLTAVNSYCPLCFWDYQTIENFSKHWKRIHTIFRWKLEGANLIEGYFKHKVDMFQLLEYVDEVGHFFSSYVTLGWKQEQCELMALNWNILAPTVKNGKVYFSTMKFATSGMDVWKMAEKTTKALLEQFVEHENISYSSSSQPMNKTEKDAQVSYRRISKSPTMKKNVVGSSSSKSSKTTKDEMPQLKDRTYYHTVTLHPVAPDEMDRDSESDYSEEWKEELETQWLETEILSHRTRVFFQLWNSFVRKNRVIADFQLPIICEQFVQEHSKDIVQWDLFHLWRMHLLNLFEYGLIQRADIVKCCQPLIIHQSFP</sequence>
<dbReference type="PANTHER" id="PTHR22597:SF0">
    <property type="entry name" value="POLYCOMB PROTEIN SUZ12"/>
    <property type="match status" value="1"/>
</dbReference>
<feature type="domain" description="Polycomb protein VEFS-Box" evidence="8">
    <location>
        <begin position="280"/>
        <end position="393"/>
    </location>
</feature>
<evidence type="ECO:0000259" key="8">
    <source>
        <dbReference type="Pfam" id="PF09733"/>
    </source>
</evidence>
<evidence type="ECO:0000256" key="1">
    <source>
        <dbReference type="ARBA" id="ARBA00007416"/>
    </source>
</evidence>
<dbReference type="Pfam" id="PF09733">
    <property type="entry name" value="VEFS-Box"/>
    <property type="match status" value="1"/>
</dbReference>
<reference evidence="10" key="1">
    <citation type="journal article" date="2013" name="Science">
        <title>Gene transfer from bacteria and archaea facilitated evolution of an extremophilic eukaryote.</title>
        <authorList>
            <person name="Schonknecht G."/>
            <person name="Chen W.H."/>
            <person name="Ternes C.M."/>
            <person name="Barbier G.G."/>
            <person name="Shrestha R.P."/>
            <person name="Stanke M."/>
            <person name="Brautigam A."/>
            <person name="Baker B.J."/>
            <person name="Banfield J.F."/>
            <person name="Garavito R.M."/>
            <person name="Carr K."/>
            <person name="Wilkerson C."/>
            <person name="Rensing S.A."/>
            <person name="Gagneul D."/>
            <person name="Dickenson N.E."/>
            <person name="Oesterhelt C."/>
            <person name="Lercher M.J."/>
            <person name="Weber A.P."/>
        </authorList>
    </citation>
    <scope>NUCLEOTIDE SEQUENCE [LARGE SCALE GENOMIC DNA]</scope>
    <source>
        <strain evidence="10">074W</strain>
    </source>
</reference>
<evidence type="ECO:0000256" key="4">
    <source>
        <dbReference type="ARBA" id="ARBA00022833"/>
    </source>
</evidence>
<dbReference type="InterPro" id="IPR019135">
    <property type="entry name" value="Polycomb_protein_VEFS-Box"/>
</dbReference>
<dbReference type="KEGG" id="gsl:Gasu_24890"/>
<accession>M2XJ23</accession>
<dbReference type="Gramene" id="EME30107">
    <property type="protein sequence ID" value="EME30107"/>
    <property type="gene ID" value="Gasu_24890"/>
</dbReference>
<keyword evidence="4" id="KW-0862">Zinc</keyword>
<proteinExistence type="inferred from homology"/>
<dbReference type="GO" id="GO:0008270">
    <property type="term" value="F:zinc ion binding"/>
    <property type="evidence" value="ECO:0007669"/>
    <property type="project" value="UniProtKB-KW"/>
</dbReference>
<dbReference type="CDD" id="cd21553">
    <property type="entry name" value="VEFS-box_EMF2-like"/>
    <property type="match status" value="1"/>
</dbReference>